<keyword evidence="1" id="KW-1133">Transmembrane helix</keyword>
<keyword evidence="3" id="KW-1185">Reference proteome</keyword>
<accession>A0A9P5TUN3</accession>
<comment type="caution">
    <text evidence="2">The sequence shown here is derived from an EMBL/GenBank/DDBJ whole genome shotgun (WGS) entry which is preliminary data.</text>
</comment>
<keyword evidence="1" id="KW-0472">Membrane</keyword>
<evidence type="ECO:0000313" key="2">
    <source>
        <dbReference type="EMBL" id="KAF8913094.1"/>
    </source>
</evidence>
<dbReference type="EMBL" id="JADNYJ010000002">
    <property type="protein sequence ID" value="KAF8913094.1"/>
    <property type="molecule type" value="Genomic_DNA"/>
</dbReference>
<dbReference type="AlphaFoldDB" id="A0A9P5TUN3"/>
<feature type="transmembrane region" description="Helical" evidence="1">
    <location>
        <begin position="21"/>
        <end position="42"/>
    </location>
</feature>
<protein>
    <submittedName>
        <fullName evidence="2">Uncharacterized protein</fullName>
    </submittedName>
</protein>
<evidence type="ECO:0000313" key="3">
    <source>
        <dbReference type="Proteomes" id="UP000724874"/>
    </source>
</evidence>
<reference evidence="2" key="1">
    <citation type="submission" date="2020-11" db="EMBL/GenBank/DDBJ databases">
        <authorList>
            <consortium name="DOE Joint Genome Institute"/>
            <person name="Ahrendt S."/>
            <person name="Riley R."/>
            <person name="Andreopoulos W."/>
            <person name="LaButti K."/>
            <person name="Pangilinan J."/>
            <person name="Ruiz-duenas F.J."/>
            <person name="Barrasa J.M."/>
            <person name="Sanchez-Garcia M."/>
            <person name="Camarero S."/>
            <person name="Miyauchi S."/>
            <person name="Serrano A."/>
            <person name="Linde D."/>
            <person name="Babiker R."/>
            <person name="Drula E."/>
            <person name="Ayuso-Fernandez I."/>
            <person name="Pacheco R."/>
            <person name="Padilla G."/>
            <person name="Ferreira P."/>
            <person name="Barriuso J."/>
            <person name="Kellner H."/>
            <person name="Castanera R."/>
            <person name="Alfaro M."/>
            <person name="Ramirez L."/>
            <person name="Pisabarro A.G."/>
            <person name="Kuo A."/>
            <person name="Tritt A."/>
            <person name="Lipzen A."/>
            <person name="He G."/>
            <person name="Yan M."/>
            <person name="Ng V."/>
            <person name="Cullen D."/>
            <person name="Martin F."/>
            <person name="Rosso M.-N."/>
            <person name="Henrissat B."/>
            <person name="Hibbett D."/>
            <person name="Martinez A.T."/>
            <person name="Grigoriev I.V."/>
        </authorList>
    </citation>
    <scope>NUCLEOTIDE SEQUENCE</scope>
    <source>
        <strain evidence="2">AH 44721</strain>
    </source>
</reference>
<feature type="transmembrane region" description="Helical" evidence="1">
    <location>
        <begin position="48"/>
        <end position="66"/>
    </location>
</feature>
<keyword evidence="1" id="KW-0812">Transmembrane</keyword>
<name>A0A9P5TUN3_GYMJU</name>
<gene>
    <name evidence="2" type="ORF">CPB84DRAFT_1760327</name>
</gene>
<sequence>MFSAARISGPRAWAWQGYRSTMTRVIYFCIMNVCLLSSRVYFRILLYRGHHVCFLLVIKFTPYLFLL</sequence>
<evidence type="ECO:0000256" key="1">
    <source>
        <dbReference type="SAM" id="Phobius"/>
    </source>
</evidence>
<organism evidence="2 3">
    <name type="scientific">Gymnopilus junonius</name>
    <name type="common">Spectacular rustgill mushroom</name>
    <name type="synonym">Gymnopilus spectabilis subsp. junonius</name>
    <dbReference type="NCBI Taxonomy" id="109634"/>
    <lineage>
        <taxon>Eukaryota</taxon>
        <taxon>Fungi</taxon>
        <taxon>Dikarya</taxon>
        <taxon>Basidiomycota</taxon>
        <taxon>Agaricomycotina</taxon>
        <taxon>Agaricomycetes</taxon>
        <taxon>Agaricomycetidae</taxon>
        <taxon>Agaricales</taxon>
        <taxon>Agaricineae</taxon>
        <taxon>Hymenogastraceae</taxon>
        <taxon>Gymnopilus</taxon>
    </lineage>
</organism>
<dbReference type="Proteomes" id="UP000724874">
    <property type="component" value="Unassembled WGS sequence"/>
</dbReference>
<proteinExistence type="predicted"/>